<comment type="caution">
    <text evidence="16">The sequence shown here is derived from an EMBL/GenBank/DDBJ whole genome shotgun (WGS) entry which is preliminary data.</text>
</comment>
<dbReference type="GO" id="GO:0003723">
    <property type="term" value="F:RNA binding"/>
    <property type="evidence" value="ECO:0007669"/>
    <property type="project" value="UniProtKB-UniRule"/>
</dbReference>
<dbReference type="GO" id="GO:0006355">
    <property type="term" value="P:regulation of DNA-templated transcription"/>
    <property type="evidence" value="ECO:0007669"/>
    <property type="project" value="InterPro"/>
</dbReference>
<dbReference type="NCBIfam" id="NF011494">
    <property type="entry name" value="PRK14902.1"/>
    <property type="match status" value="1"/>
</dbReference>
<evidence type="ECO:0000256" key="6">
    <source>
        <dbReference type="ARBA" id="ARBA00022552"/>
    </source>
</evidence>
<comment type="similarity">
    <text evidence="3 14">Belongs to the class I-like SAM-binding methyltransferase superfamily. RsmB/NOP family.</text>
</comment>
<dbReference type="GO" id="GO:0005737">
    <property type="term" value="C:cytoplasm"/>
    <property type="evidence" value="ECO:0007669"/>
    <property type="project" value="UniProtKB-SubCell"/>
</dbReference>
<keyword evidence="10 14" id="KW-0694">RNA-binding</keyword>
<evidence type="ECO:0000313" key="17">
    <source>
        <dbReference type="Proteomes" id="UP001139263"/>
    </source>
</evidence>
<evidence type="ECO:0000256" key="4">
    <source>
        <dbReference type="ARBA" id="ARBA00012140"/>
    </source>
</evidence>
<evidence type="ECO:0000259" key="15">
    <source>
        <dbReference type="PROSITE" id="PS51686"/>
    </source>
</evidence>
<evidence type="ECO:0000256" key="9">
    <source>
        <dbReference type="ARBA" id="ARBA00022691"/>
    </source>
</evidence>
<feature type="binding site" evidence="14">
    <location>
        <position position="332"/>
    </location>
    <ligand>
        <name>S-adenosyl-L-methionine</name>
        <dbReference type="ChEBI" id="CHEBI:59789"/>
    </ligand>
</feature>
<dbReference type="NCBIfam" id="TIGR00563">
    <property type="entry name" value="rsmB"/>
    <property type="match status" value="1"/>
</dbReference>
<dbReference type="EMBL" id="JALBUF010000009">
    <property type="protein sequence ID" value="MCI0184171.1"/>
    <property type="molecule type" value="Genomic_DNA"/>
</dbReference>
<evidence type="ECO:0000256" key="14">
    <source>
        <dbReference type="PROSITE-ProRule" id="PRU01023"/>
    </source>
</evidence>
<dbReference type="EC" id="2.1.1.176" evidence="4"/>
<feature type="binding site" evidence="14">
    <location>
        <begin position="267"/>
        <end position="273"/>
    </location>
    <ligand>
        <name>S-adenosyl-L-methionine</name>
        <dbReference type="ChEBI" id="CHEBI:59789"/>
    </ligand>
</feature>
<evidence type="ECO:0000256" key="1">
    <source>
        <dbReference type="ARBA" id="ARBA00002724"/>
    </source>
</evidence>
<dbReference type="SUPFAM" id="SSF53335">
    <property type="entry name" value="S-adenosyl-L-methionine-dependent methyltransferases"/>
    <property type="match status" value="1"/>
</dbReference>
<dbReference type="GO" id="GO:0008649">
    <property type="term" value="F:rRNA methyltransferase activity"/>
    <property type="evidence" value="ECO:0007669"/>
    <property type="project" value="InterPro"/>
</dbReference>
<dbReference type="InterPro" id="IPR018314">
    <property type="entry name" value="RsmB/NOL1/NOP2-like_CS"/>
</dbReference>
<evidence type="ECO:0000256" key="10">
    <source>
        <dbReference type="ARBA" id="ARBA00022884"/>
    </source>
</evidence>
<dbReference type="InterPro" id="IPR029063">
    <property type="entry name" value="SAM-dependent_MTases_sf"/>
</dbReference>
<proteinExistence type="inferred from homology"/>
<dbReference type="PRINTS" id="PR02008">
    <property type="entry name" value="RCMTFAMILY"/>
</dbReference>
<dbReference type="CDD" id="cd02440">
    <property type="entry name" value="AdoMet_MTases"/>
    <property type="match status" value="1"/>
</dbReference>
<feature type="binding site" evidence="14">
    <location>
        <position position="291"/>
    </location>
    <ligand>
        <name>S-adenosyl-L-methionine</name>
        <dbReference type="ChEBI" id="CHEBI:59789"/>
    </ligand>
</feature>
<dbReference type="FunFam" id="3.40.50.150:FF:000022">
    <property type="entry name" value="Ribosomal RNA small subunit methyltransferase B"/>
    <property type="match status" value="1"/>
</dbReference>
<evidence type="ECO:0000256" key="2">
    <source>
        <dbReference type="ARBA" id="ARBA00004496"/>
    </source>
</evidence>
<evidence type="ECO:0000256" key="7">
    <source>
        <dbReference type="ARBA" id="ARBA00022603"/>
    </source>
</evidence>
<dbReference type="PANTHER" id="PTHR22807">
    <property type="entry name" value="NOP2 YEAST -RELATED NOL1/NOP2/FMU SUN DOMAIN-CONTAINING"/>
    <property type="match status" value="1"/>
</dbReference>
<keyword evidence="17" id="KW-1185">Reference proteome</keyword>
<keyword evidence="9 14" id="KW-0949">S-adenosyl-L-methionine</keyword>
<dbReference type="Proteomes" id="UP001139263">
    <property type="component" value="Unassembled WGS sequence"/>
</dbReference>
<feature type="active site" description="Nucleophile" evidence="14">
    <location>
        <position position="385"/>
    </location>
</feature>
<dbReference type="InterPro" id="IPR001678">
    <property type="entry name" value="MeTrfase_RsmB-F_NOP2_dom"/>
</dbReference>
<comment type="catalytic activity">
    <reaction evidence="13">
        <text>cytidine(967) in 16S rRNA + S-adenosyl-L-methionine = 5-methylcytidine(967) in 16S rRNA + S-adenosyl-L-homocysteine + H(+)</text>
        <dbReference type="Rhea" id="RHEA:42748"/>
        <dbReference type="Rhea" id="RHEA-COMP:10219"/>
        <dbReference type="Rhea" id="RHEA-COMP:10220"/>
        <dbReference type="ChEBI" id="CHEBI:15378"/>
        <dbReference type="ChEBI" id="CHEBI:57856"/>
        <dbReference type="ChEBI" id="CHEBI:59789"/>
        <dbReference type="ChEBI" id="CHEBI:74483"/>
        <dbReference type="ChEBI" id="CHEBI:82748"/>
        <dbReference type="EC" id="2.1.1.176"/>
    </reaction>
</comment>
<keyword evidence="5" id="KW-0963">Cytoplasm</keyword>
<dbReference type="Pfam" id="PF01029">
    <property type="entry name" value="NusB"/>
    <property type="match status" value="1"/>
</dbReference>
<dbReference type="InterPro" id="IPR004573">
    <property type="entry name" value="rRNA_ssu_MeTfrase_B"/>
</dbReference>
<feature type="domain" description="SAM-dependent MTase RsmB/NOP-type" evidence="15">
    <location>
        <begin position="177"/>
        <end position="455"/>
    </location>
</feature>
<accession>A0A9X1V9C2</accession>
<dbReference type="Pfam" id="PF22458">
    <property type="entry name" value="RsmF-B_ferredox"/>
    <property type="match status" value="1"/>
</dbReference>
<dbReference type="PROSITE" id="PS51686">
    <property type="entry name" value="SAM_MT_RSMB_NOP"/>
    <property type="match status" value="1"/>
</dbReference>
<evidence type="ECO:0000256" key="3">
    <source>
        <dbReference type="ARBA" id="ARBA00007494"/>
    </source>
</evidence>
<sequence length="461" mass="51985">MKTKVSAARLMAYDVLWAVIKHKAYAHVALHEVLEQYRPRPEDAALASEIVHGVLTWERLLDHYISEHSSVPHQSLDMKVLVILRMSLYQLRFFSRVPSYAIVSDAVELTKDVAVRAQGFVNGVLRAATRSTNWVMPLTKDECPLCDKGQWGLRLSFPQWMVDQLIDHFGEQEACQLMCALNEKVPRTVRVNSAHYTREEVLSALEQEDVRAEPSPISPYGIRLPAKVSPIAKLAYRNGMYSLQGESSMLVAPLFGDLTGKRVLDACAAPGGKALHMAELAKDQAMIVAVDVHEHRAKMIDQQAKRLDLSSVQTITQDARSIEGQFDAVLLDAPCSGLGTIARKPDIKWRVTSQDIDNLTKIQAELLDAMSLRVQTDGLLIYTTCTLSACENEWQIRHFLSRHREFELEELNLPLELRANDQVNNNDRSLEPGMAYIFPQQVGSDGFFFAKLRRKHVEINE</sequence>
<dbReference type="Gene3D" id="1.10.940.10">
    <property type="entry name" value="NusB-like"/>
    <property type="match status" value="1"/>
</dbReference>
<dbReference type="InterPro" id="IPR054728">
    <property type="entry name" value="RsmB-like_ferredoxin"/>
</dbReference>
<dbReference type="SUPFAM" id="SSF48013">
    <property type="entry name" value="NusB-like"/>
    <property type="match status" value="1"/>
</dbReference>
<reference evidence="16" key="1">
    <citation type="submission" date="2022-03" db="EMBL/GenBank/DDBJ databases">
        <title>Draft Genome Sequence of Firmicute Strain S0AB, a Heterotrophic Iron/Sulfur-Oxidizing Extreme Acidophile.</title>
        <authorList>
            <person name="Vergara E."/>
            <person name="Pakostova E."/>
            <person name="Johnson D.B."/>
            <person name="Holmes D.S."/>
        </authorList>
    </citation>
    <scope>NUCLEOTIDE SEQUENCE</scope>
    <source>
        <strain evidence="16">S0AB</strain>
    </source>
</reference>
<comment type="subcellular location">
    <subcellularLocation>
        <location evidence="2">Cytoplasm</location>
    </subcellularLocation>
</comment>
<protein>
    <recommendedName>
        <fullName evidence="4">16S rRNA (cytosine(967)-C(5))-methyltransferase</fullName>
        <ecNumber evidence="4">2.1.1.176</ecNumber>
    </recommendedName>
    <alternativeName>
        <fullName evidence="11">16S rRNA m5C967 methyltransferase</fullName>
    </alternativeName>
    <alternativeName>
        <fullName evidence="12">rRNA (cytosine-C(5)-)-methyltransferase RsmB</fullName>
    </alternativeName>
</protein>
<dbReference type="RefSeq" id="WP_241715585.1">
    <property type="nucleotide sequence ID" value="NZ_JALBUF010000009.1"/>
</dbReference>
<evidence type="ECO:0000256" key="13">
    <source>
        <dbReference type="ARBA" id="ARBA00047283"/>
    </source>
</evidence>
<keyword evidence="8 14" id="KW-0808">Transferase</keyword>
<organism evidence="16 17">
    <name type="scientific">Sulfoacidibacillus ferrooxidans</name>
    <dbReference type="NCBI Taxonomy" id="2005001"/>
    <lineage>
        <taxon>Bacteria</taxon>
        <taxon>Bacillati</taxon>
        <taxon>Bacillota</taxon>
        <taxon>Bacilli</taxon>
        <taxon>Bacillales</taxon>
        <taxon>Alicyclobacillaceae</taxon>
        <taxon>Sulfoacidibacillus</taxon>
    </lineage>
</organism>
<dbReference type="Gene3D" id="3.30.70.1170">
    <property type="entry name" value="Sun protein, domain 3"/>
    <property type="match status" value="1"/>
</dbReference>
<dbReference type="InterPro" id="IPR006027">
    <property type="entry name" value="NusB_RsmB_TIM44"/>
</dbReference>
<dbReference type="AlphaFoldDB" id="A0A9X1V9C2"/>
<dbReference type="PANTHER" id="PTHR22807:SF53">
    <property type="entry name" value="RIBOSOMAL RNA SMALL SUBUNIT METHYLTRANSFERASE B-RELATED"/>
    <property type="match status" value="1"/>
</dbReference>
<dbReference type="Gene3D" id="3.40.50.150">
    <property type="entry name" value="Vaccinia Virus protein VP39"/>
    <property type="match status" value="1"/>
</dbReference>
<dbReference type="Pfam" id="PF01189">
    <property type="entry name" value="Methyltr_RsmB-F"/>
    <property type="match status" value="1"/>
</dbReference>
<evidence type="ECO:0000256" key="12">
    <source>
        <dbReference type="ARBA" id="ARBA00031088"/>
    </source>
</evidence>
<name>A0A9X1V9C2_9BACL</name>
<dbReference type="InterPro" id="IPR023267">
    <property type="entry name" value="RCMT"/>
</dbReference>
<evidence type="ECO:0000256" key="5">
    <source>
        <dbReference type="ARBA" id="ARBA00022490"/>
    </source>
</evidence>
<keyword evidence="7 14" id="KW-0489">Methyltransferase</keyword>
<dbReference type="PROSITE" id="PS01153">
    <property type="entry name" value="NOL1_NOP2_SUN"/>
    <property type="match status" value="1"/>
</dbReference>
<gene>
    <name evidence="16" type="primary">rsmB</name>
    <name evidence="16" type="ORF">MM817_02466</name>
</gene>
<keyword evidence="6" id="KW-0698">rRNA processing</keyword>
<evidence type="ECO:0000313" key="16">
    <source>
        <dbReference type="EMBL" id="MCI0184171.1"/>
    </source>
</evidence>
<dbReference type="InterPro" id="IPR035926">
    <property type="entry name" value="NusB-like_sf"/>
</dbReference>
<evidence type="ECO:0000256" key="11">
    <source>
        <dbReference type="ARBA" id="ARBA00030399"/>
    </source>
</evidence>
<comment type="caution">
    <text evidence="14">Lacks conserved residue(s) required for the propagation of feature annotation.</text>
</comment>
<dbReference type="InterPro" id="IPR049560">
    <property type="entry name" value="MeTrfase_RsmB-F_NOP2_cat"/>
</dbReference>
<evidence type="ECO:0000256" key="8">
    <source>
        <dbReference type="ARBA" id="ARBA00022679"/>
    </source>
</evidence>
<comment type="function">
    <text evidence="1">Specifically methylates the cytosine at position 967 (m5C967) of 16S rRNA.</text>
</comment>